<comment type="caution">
    <text evidence="1">The sequence shown here is derived from an EMBL/GenBank/DDBJ whole genome shotgun (WGS) entry which is preliminary data.</text>
</comment>
<dbReference type="RefSeq" id="WP_231008654.1">
    <property type="nucleotide sequence ID" value="NZ_JAJNEC010000008.1"/>
</dbReference>
<accession>A0ABS8PZ17</accession>
<protein>
    <recommendedName>
        <fullName evidence="3">DUF4890 domain-containing protein</fullName>
    </recommendedName>
</protein>
<keyword evidence="2" id="KW-1185">Reference proteome</keyword>
<organism evidence="1 2">
    <name type="scientific">Niabella pedocola</name>
    <dbReference type="NCBI Taxonomy" id="1752077"/>
    <lineage>
        <taxon>Bacteria</taxon>
        <taxon>Pseudomonadati</taxon>
        <taxon>Bacteroidota</taxon>
        <taxon>Chitinophagia</taxon>
        <taxon>Chitinophagales</taxon>
        <taxon>Chitinophagaceae</taxon>
        <taxon>Niabella</taxon>
    </lineage>
</organism>
<name>A0ABS8PZ17_9BACT</name>
<evidence type="ECO:0000313" key="2">
    <source>
        <dbReference type="Proteomes" id="UP001199816"/>
    </source>
</evidence>
<gene>
    <name evidence="1" type="ORF">LQ567_24990</name>
</gene>
<dbReference type="EMBL" id="JAJNEC010000008">
    <property type="protein sequence ID" value="MCD2426064.1"/>
    <property type="molecule type" value="Genomic_DNA"/>
</dbReference>
<evidence type="ECO:0008006" key="3">
    <source>
        <dbReference type="Google" id="ProtNLM"/>
    </source>
</evidence>
<proteinExistence type="predicted"/>
<reference evidence="1 2" key="1">
    <citation type="submission" date="2021-11" db="EMBL/GenBank/DDBJ databases">
        <title>Genomic of Niabella pedocola.</title>
        <authorList>
            <person name="Wu T."/>
        </authorList>
    </citation>
    <scope>NUCLEOTIDE SEQUENCE [LARGE SCALE GENOMIC DNA]</scope>
    <source>
        <strain evidence="1 2">JCM 31011</strain>
    </source>
</reference>
<dbReference type="Proteomes" id="UP001199816">
    <property type="component" value="Unassembled WGS sequence"/>
</dbReference>
<sequence length="108" mass="12967">MKSLLLLMVPLFMTVKTRAQQQTTLLSRVDRMSTSLGLDSVKRYKVYWMEQQREKELAKMRTQFKQEDSVGRARESVRIEKKRDAYYRTVMTTAQYDQYQAIKKEFVK</sequence>
<evidence type="ECO:0000313" key="1">
    <source>
        <dbReference type="EMBL" id="MCD2426064.1"/>
    </source>
</evidence>